<evidence type="ECO:0000313" key="5">
    <source>
        <dbReference type="Proteomes" id="UP000189464"/>
    </source>
</evidence>
<dbReference type="PANTHER" id="PTHR35004:SF7">
    <property type="entry name" value="INTEGRASE PROTEIN"/>
    <property type="match status" value="1"/>
</dbReference>
<dbReference type="InterPro" id="IPR001584">
    <property type="entry name" value="Integrase_cat-core"/>
</dbReference>
<organism evidence="4 5">
    <name type="scientific">Desulforamulus ferrireducens</name>
    <dbReference type="NCBI Taxonomy" id="1833852"/>
    <lineage>
        <taxon>Bacteria</taxon>
        <taxon>Bacillati</taxon>
        <taxon>Bacillota</taxon>
        <taxon>Clostridia</taxon>
        <taxon>Eubacteriales</taxon>
        <taxon>Peptococcaceae</taxon>
        <taxon>Desulforamulus</taxon>
    </lineage>
</organism>
<sequence length="488" mass="56751">MDQYQLIRHLFAVEGLSQREIARRLGISRNTVARYCKGNHVPWKRESSIRSSPVVTQSVRTFIQRCLEHDRKAPRKQRHTARRIYERLRDEQGFTGGESTIRRVVAEMKAKLPEVYVPLRFAPAEAAQVDWGKATVFIAGEQTEVNLFCMRLCHSCAPFVMAFPSQREEAFLEGHQRAFEYFQGVPQRIIYDNLKTAVKEGWGKQVKEQDRFRAFRAHYAYEASFCNPGEGHEKGLIENLVGYIRRNVLVPIPKVQTWEELNQLLLRRCEHYRENHHIRGRELSVKESFAFEQASLTPLPIQPFEAVKMADLKVDYFATVSFEGCHYSVPVSYAGHTVTLKASAFWVRIYYRGHEIARHARSYRKGKTCYTLAHYLPLLEQRPRAVRHARPVQEANLPEEFWRFYRNLKAHDADRSLVRLLRLIVDHGLEPVQTALHKAMSQGQYSLEVVEYYVTERVQPKRLKAIGPQVKPIDLACYDRLLRGGQVS</sequence>
<evidence type="ECO:0000256" key="1">
    <source>
        <dbReference type="ARBA" id="ARBA00009277"/>
    </source>
</evidence>
<dbReference type="AlphaFoldDB" id="A0A1S6J0L7"/>
<keyword evidence="5" id="KW-1185">Reference proteome</keyword>
<dbReference type="STRING" id="1833852.B0537_08455"/>
<dbReference type="GO" id="GO:0003676">
    <property type="term" value="F:nucleic acid binding"/>
    <property type="evidence" value="ECO:0007669"/>
    <property type="project" value="InterPro"/>
</dbReference>
<dbReference type="Pfam" id="PF01381">
    <property type="entry name" value="HTH_3"/>
    <property type="match status" value="1"/>
</dbReference>
<dbReference type="Proteomes" id="UP000189464">
    <property type="component" value="Chromosome"/>
</dbReference>
<dbReference type="Pfam" id="PF22483">
    <property type="entry name" value="Mu-transpos_C_2"/>
    <property type="match status" value="1"/>
</dbReference>
<dbReference type="EMBL" id="CP019698">
    <property type="protein sequence ID" value="AQS60557.1"/>
    <property type="molecule type" value="Genomic_DNA"/>
</dbReference>
<evidence type="ECO:0000313" key="4">
    <source>
        <dbReference type="EMBL" id="AQS60557.1"/>
    </source>
</evidence>
<dbReference type="CDD" id="cd00093">
    <property type="entry name" value="HTH_XRE"/>
    <property type="match status" value="1"/>
</dbReference>
<dbReference type="InterPro" id="IPR054353">
    <property type="entry name" value="IstA-like_C"/>
</dbReference>
<dbReference type="GO" id="GO:0015074">
    <property type="term" value="P:DNA integration"/>
    <property type="evidence" value="ECO:0007669"/>
    <property type="project" value="InterPro"/>
</dbReference>
<dbReference type="Gene3D" id="1.10.10.60">
    <property type="entry name" value="Homeodomain-like"/>
    <property type="match status" value="1"/>
</dbReference>
<dbReference type="SUPFAM" id="SSF46689">
    <property type="entry name" value="Homeodomain-like"/>
    <property type="match status" value="1"/>
</dbReference>
<evidence type="ECO:0000259" key="3">
    <source>
        <dbReference type="PROSITE" id="PS50994"/>
    </source>
</evidence>
<dbReference type="OrthoDB" id="3193769at2"/>
<gene>
    <name evidence="4" type="ORF">B0537_08455</name>
</gene>
<dbReference type="Gene3D" id="3.30.420.10">
    <property type="entry name" value="Ribonuclease H-like superfamily/Ribonuclease H"/>
    <property type="match status" value="1"/>
</dbReference>
<accession>A0A1S6J0L7</accession>
<evidence type="ECO:0000259" key="2">
    <source>
        <dbReference type="PROSITE" id="PS50943"/>
    </source>
</evidence>
<dbReference type="PROSITE" id="PS50994">
    <property type="entry name" value="INTEGRASE"/>
    <property type="match status" value="1"/>
</dbReference>
<dbReference type="InterPro" id="IPR009057">
    <property type="entry name" value="Homeodomain-like_sf"/>
</dbReference>
<dbReference type="InterPro" id="IPR001387">
    <property type="entry name" value="Cro/C1-type_HTH"/>
</dbReference>
<comment type="similarity">
    <text evidence="1">Belongs to the transposase IS21/IS408/IS1162 family.</text>
</comment>
<feature type="domain" description="HTH cro/C1-type" evidence="2">
    <location>
        <begin position="7"/>
        <end position="42"/>
    </location>
</feature>
<dbReference type="KEGG" id="dfg:B0537_08455"/>
<reference evidence="4 5" key="1">
    <citation type="journal article" date="2016" name="Int. J. Syst. Evol. Microbiol.">
        <title>Desulfotomaculum ferrireducens sp. nov., a moderately thermophilic sulfate-reducing and dissimilatory Fe(III)-reducing bacterium isolated from compost.</title>
        <authorList>
            <person name="Yang G."/>
            <person name="Guo J."/>
            <person name="Zhuang L."/>
            <person name="Yuan Y."/>
            <person name="Zhou S."/>
        </authorList>
    </citation>
    <scope>NUCLEOTIDE SEQUENCE [LARGE SCALE GENOMIC DNA]</scope>
    <source>
        <strain evidence="4 5">GSS09</strain>
    </source>
</reference>
<dbReference type="NCBIfam" id="NF033546">
    <property type="entry name" value="transpos_IS21"/>
    <property type="match status" value="1"/>
</dbReference>
<dbReference type="PANTHER" id="PTHR35004">
    <property type="entry name" value="TRANSPOSASE RV3428C-RELATED"/>
    <property type="match status" value="1"/>
</dbReference>
<name>A0A1S6J0L7_9FIRM</name>
<feature type="domain" description="Integrase catalytic" evidence="3">
    <location>
        <begin position="119"/>
        <end position="306"/>
    </location>
</feature>
<protein>
    <submittedName>
        <fullName evidence="4">Transposase</fullName>
    </submittedName>
</protein>
<proteinExistence type="inferred from homology"/>
<dbReference type="InterPro" id="IPR036397">
    <property type="entry name" value="RNaseH_sf"/>
</dbReference>
<dbReference type="PROSITE" id="PS50943">
    <property type="entry name" value="HTH_CROC1"/>
    <property type="match status" value="1"/>
</dbReference>